<proteinExistence type="predicted"/>
<feature type="compositionally biased region" description="Basic residues" evidence="1">
    <location>
        <begin position="142"/>
        <end position="156"/>
    </location>
</feature>
<gene>
    <name evidence="2" type="ORF">SCHPADRAFT_885507</name>
</gene>
<accession>A0A0H2SC74</accession>
<name>A0A0H2SC74_9AGAM</name>
<dbReference type="InParanoid" id="A0A0H2SC74"/>
<evidence type="ECO:0000313" key="2">
    <source>
        <dbReference type="EMBL" id="KLO19348.1"/>
    </source>
</evidence>
<protein>
    <submittedName>
        <fullName evidence="2">Uncharacterized protein</fullName>
    </submittedName>
</protein>
<reference evidence="2 3" key="1">
    <citation type="submission" date="2015-04" db="EMBL/GenBank/DDBJ databases">
        <title>Complete genome sequence of Schizopora paradoxa KUC8140, a cosmopolitan wood degrader in East Asia.</title>
        <authorList>
            <consortium name="DOE Joint Genome Institute"/>
            <person name="Min B."/>
            <person name="Park H."/>
            <person name="Jang Y."/>
            <person name="Kim J.-J."/>
            <person name="Kim K.H."/>
            <person name="Pangilinan J."/>
            <person name="Lipzen A."/>
            <person name="Riley R."/>
            <person name="Grigoriev I.V."/>
            <person name="Spatafora J.W."/>
            <person name="Choi I.-G."/>
        </authorList>
    </citation>
    <scope>NUCLEOTIDE SEQUENCE [LARGE SCALE GENOMIC DNA]</scope>
    <source>
        <strain evidence="2 3">KUC8140</strain>
    </source>
</reference>
<feature type="region of interest" description="Disordered" evidence="1">
    <location>
        <begin position="142"/>
        <end position="165"/>
    </location>
</feature>
<dbReference type="EMBL" id="KQ085887">
    <property type="protein sequence ID" value="KLO19348.1"/>
    <property type="molecule type" value="Genomic_DNA"/>
</dbReference>
<dbReference type="Proteomes" id="UP000053477">
    <property type="component" value="Unassembled WGS sequence"/>
</dbReference>
<dbReference type="AlphaFoldDB" id="A0A0H2SC74"/>
<organism evidence="2 3">
    <name type="scientific">Schizopora paradoxa</name>
    <dbReference type="NCBI Taxonomy" id="27342"/>
    <lineage>
        <taxon>Eukaryota</taxon>
        <taxon>Fungi</taxon>
        <taxon>Dikarya</taxon>
        <taxon>Basidiomycota</taxon>
        <taxon>Agaricomycotina</taxon>
        <taxon>Agaricomycetes</taxon>
        <taxon>Hymenochaetales</taxon>
        <taxon>Schizoporaceae</taxon>
        <taxon>Schizopora</taxon>
    </lineage>
</organism>
<evidence type="ECO:0000313" key="3">
    <source>
        <dbReference type="Proteomes" id="UP000053477"/>
    </source>
</evidence>
<keyword evidence="3" id="KW-1185">Reference proteome</keyword>
<sequence length="691" mass="79045">MTRPSFAFRLKPVSTPDVTKIPRAPRLTANKRQTSRCRNATRRVSVVITIVNLPQNACSTTTTTTTIASSSTRLENLLLKTHNFAFSFACTFLRPNSKHPFIIPLLRSNLLQIPEPTDNKTNHSIEKTQRLKEALHPSIRSKHKNSWRHAYKRRSLRKEDRTKGKALDEAWPQAEGWSSGYRAASTSKNRTRSILNIPRGCERANDYERNKNLFPARVCASPTSLPSSNLPSRIRKIQTGLLFLDFMTTLPTSFATLRGWMLHRTPASPSTFEKTQRGRASRRGLELGNEQFRPLTWKRVDDSQVYSQVGKNMVCMRMEDGAEVPGRWTMRVLYANSSDTVAVELAQKEGLRQLKVEFAASPRILDIDLDVKKKLRSRAIRTRRAYNQDETKKRIIFQVLFLSHPHSDLRYKYTSYSSCKGFGEQYRKSDETHKRKQNERGYKKNIYCHIVASRRARHSQSSLGSHNHGRHMVRWCSMNSRERQVAYHSLSSPSSSAHGHIRICIEGVTERRTIFPSQPEAVAANAANIHTDLQRTYELQVELRRKRKRAIRNRAVASGPGSKAPAVRVRISVARAARGVWRHSAKTGLELGGKTNRSARFVEENSKGRKYPPVRAWRSRGRWLGCTGSCFARLVSFSINFKLKQQPVCYAIRSFRSFAVHRDRDGQRGTTTLIEMEKARGALFWIQLAYA</sequence>
<evidence type="ECO:0000256" key="1">
    <source>
        <dbReference type="SAM" id="MobiDB-lite"/>
    </source>
</evidence>